<keyword evidence="2" id="KW-0378">Hydrolase</keyword>
<dbReference type="RefSeq" id="WP_104434471.1">
    <property type="nucleotide sequence ID" value="NZ_PTJD01000013.1"/>
</dbReference>
<accession>A0A2S6IEL2</accession>
<organism evidence="2 3">
    <name type="scientific">Kineococcus xinjiangensis</name>
    <dbReference type="NCBI Taxonomy" id="512762"/>
    <lineage>
        <taxon>Bacteria</taxon>
        <taxon>Bacillati</taxon>
        <taxon>Actinomycetota</taxon>
        <taxon>Actinomycetes</taxon>
        <taxon>Kineosporiales</taxon>
        <taxon>Kineosporiaceae</taxon>
        <taxon>Kineococcus</taxon>
    </lineage>
</organism>
<name>A0A2S6IEL2_9ACTN</name>
<dbReference type="Gene3D" id="3.40.50.1820">
    <property type="entry name" value="alpha/beta hydrolase"/>
    <property type="match status" value="1"/>
</dbReference>
<dbReference type="Proteomes" id="UP000239485">
    <property type="component" value="Unassembled WGS sequence"/>
</dbReference>
<dbReference type="GO" id="GO:0016787">
    <property type="term" value="F:hydrolase activity"/>
    <property type="evidence" value="ECO:0007669"/>
    <property type="project" value="UniProtKB-KW"/>
</dbReference>
<feature type="domain" description="AB hydrolase-1" evidence="1">
    <location>
        <begin position="17"/>
        <end position="124"/>
    </location>
</feature>
<evidence type="ECO:0000259" key="1">
    <source>
        <dbReference type="Pfam" id="PF00561"/>
    </source>
</evidence>
<dbReference type="OrthoDB" id="3519228at2"/>
<protein>
    <submittedName>
        <fullName evidence="2">Alpha-beta hydrolase superfamily lysophospholipase</fullName>
    </submittedName>
</protein>
<dbReference type="InterPro" id="IPR000073">
    <property type="entry name" value="AB_hydrolase_1"/>
</dbReference>
<dbReference type="PANTHER" id="PTHR43194:SF5">
    <property type="entry name" value="PIMELOYL-[ACYL-CARRIER PROTEIN] METHYL ESTER ESTERASE"/>
    <property type="match status" value="1"/>
</dbReference>
<evidence type="ECO:0000313" key="3">
    <source>
        <dbReference type="Proteomes" id="UP000239485"/>
    </source>
</evidence>
<evidence type="ECO:0000313" key="2">
    <source>
        <dbReference type="EMBL" id="PPK92633.1"/>
    </source>
</evidence>
<dbReference type="EMBL" id="PTJD01000013">
    <property type="protein sequence ID" value="PPK92633.1"/>
    <property type="molecule type" value="Genomic_DNA"/>
</dbReference>
<sequence>MTDAPLAAQEAGRPGAPTVVLLHGVMASGWMWQRTVPLLEEEFHLLLVDLPGHGESRRRPWASLADTASAVADLVSARAADGTAHLVGTSLGGCVAVELAALRPDLVPAAVVSGVSVLPFPDPRRMRAAGRLTGPLLAAGTLPRAGVRGPLVAAEDVAGYAEAARATAPGTYERIAAELLDHRVPAGATTSAARVLAVAGEREQNVVRQSLPLLAGAFPAGTARLVPGAGHGWSAEVPDLFARTVRAHARGEALPAELLDPDVPRRRSAPRP</sequence>
<keyword evidence="3" id="KW-1185">Reference proteome</keyword>
<dbReference type="InterPro" id="IPR050228">
    <property type="entry name" value="Carboxylesterase_BioH"/>
</dbReference>
<dbReference type="InterPro" id="IPR029058">
    <property type="entry name" value="AB_hydrolase_fold"/>
</dbReference>
<gene>
    <name evidence="2" type="ORF">CLV92_11362</name>
</gene>
<dbReference type="AlphaFoldDB" id="A0A2S6IEL2"/>
<dbReference type="Pfam" id="PF00561">
    <property type="entry name" value="Abhydrolase_1"/>
    <property type="match status" value="1"/>
</dbReference>
<comment type="caution">
    <text evidence="2">The sequence shown here is derived from an EMBL/GenBank/DDBJ whole genome shotgun (WGS) entry which is preliminary data.</text>
</comment>
<dbReference type="SUPFAM" id="SSF53474">
    <property type="entry name" value="alpha/beta-Hydrolases"/>
    <property type="match status" value="1"/>
</dbReference>
<reference evidence="2 3" key="1">
    <citation type="submission" date="2018-02" db="EMBL/GenBank/DDBJ databases">
        <title>Genomic Encyclopedia of Archaeal and Bacterial Type Strains, Phase II (KMG-II): from individual species to whole genera.</title>
        <authorList>
            <person name="Goeker M."/>
        </authorList>
    </citation>
    <scope>NUCLEOTIDE SEQUENCE [LARGE SCALE GENOMIC DNA]</scope>
    <source>
        <strain evidence="2 3">DSM 22857</strain>
    </source>
</reference>
<proteinExistence type="predicted"/>
<dbReference type="PANTHER" id="PTHR43194">
    <property type="entry name" value="HYDROLASE ALPHA/BETA FOLD FAMILY"/>
    <property type="match status" value="1"/>
</dbReference>